<keyword evidence="2" id="KW-1185">Reference proteome</keyword>
<gene>
    <name evidence="1" type="ORF">LY28_03480</name>
</gene>
<name>A0A318XJ28_9FIRM</name>
<dbReference type="SUPFAM" id="SSF53800">
    <property type="entry name" value="Chelatase"/>
    <property type="match status" value="1"/>
</dbReference>
<sequence length="229" mass="25340">MEQKKQAGILLVGFGNLSDFAKEAAHRFPDYKISFARSAAEGLKQIGLRRVLVQPAFLLTGIEYDKIRSEAKAFGDTTAVGHPLLPDNERIEKLADILEREYCGKTVLFIGHGTSHPAGEIYRKLYLALKKKSLTAFMGVLDGNPKLETALSEILHHSVNSILLVPLMMTAGKHVKEEITGDTEGSWRSLLEQQGIKTSCVDKGLLAYPPIREMIFASIEQSIYEGINK</sequence>
<dbReference type="GO" id="GO:0016852">
    <property type="term" value="F:sirohydrochlorin cobaltochelatase activity"/>
    <property type="evidence" value="ECO:0007669"/>
    <property type="project" value="InterPro"/>
</dbReference>
<dbReference type="Pfam" id="PF06180">
    <property type="entry name" value="CbiK"/>
    <property type="match status" value="1"/>
</dbReference>
<dbReference type="Proteomes" id="UP000248132">
    <property type="component" value="Unassembled WGS sequence"/>
</dbReference>
<evidence type="ECO:0000313" key="1">
    <source>
        <dbReference type="EMBL" id="PYG84859.1"/>
    </source>
</evidence>
<reference evidence="1 2" key="1">
    <citation type="submission" date="2018-06" db="EMBL/GenBank/DDBJ databases">
        <title>Genomic Encyclopedia of Type Strains, Phase I: the one thousand microbial genomes (KMG-I) project.</title>
        <authorList>
            <person name="Kyrpides N."/>
        </authorList>
    </citation>
    <scope>NUCLEOTIDE SEQUENCE [LARGE SCALE GENOMIC DNA]</scope>
    <source>
        <strain evidence="1 2">DSM 19573</strain>
    </source>
</reference>
<comment type="caution">
    <text evidence="1">The sequence shown here is derived from an EMBL/GenBank/DDBJ whole genome shotgun (WGS) entry which is preliminary data.</text>
</comment>
<dbReference type="GO" id="GO:0019251">
    <property type="term" value="P:anaerobic cobalamin biosynthetic process"/>
    <property type="evidence" value="ECO:0007669"/>
    <property type="project" value="InterPro"/>
</dbReference>
<dbReference type="Gene3D" id="3.40.50.1400">
    <property type="match status" value="1"/>
</dbReference>
<dbReference type="RefSeq" id="WP_110463435.1">
    <property type="nucleotide sequence ID" value="NZ_QKMR01000029.1"/>
</dbReference>
<dbReference type="InterPro" id="IPR010388">
    <property type="entry name" value="Anaerobic_Co-chelatase"/>
</dbReference>
<accession>A0A318XJ28</accession>
<protein>
    <submittedName>
        <fullName evidence="1">Sirohydrochlorin cobaltochelatase</fullName>
    </submittedName>
</protein>
<dbReference type="EMBL" id="QKMR01000029">
    <property type="protein sequence ID" value="PYG84859.1"/>
    <property type="molecule type" value="Genomic_DNA"/>
</dbReference>
<organism evidence="1 2">
    <name type="scientific">Ruminiclostridium sufflavum DSM 19573</name>
    <dbReference type="NCBI Taxonomy" id="1121337"/>
    <lineage>
        <taxon>Bacteria</taxon>
        <taxon>Bacillati</taxon>
        <taxon>Bacillota</taxon>
        <taxon>Clostridia</taxon>
        <taxon>Eubacteriales</taxon>
        <taxon>Oscillospiraceae</taxon>
        <taxon>Ruminiclostridium</taxon>
    </lineage>
</organism>
<proteinExistence type="predicted"/>
<evidence type="ECO:0000313" key="2">
    <source>
        <dbReference type="Proteomes" id="UP000248132"/>
    </source>
</evidence>
<dbReference type="OrthoDB" id="9770331at2"/>
<dbReference type="AlphaFoldDB" id="A0A318XJ28"/>